<comment type="caution">
    <text evidence="2">The sequence shown here is derived from an EMBL/GenBank/DDBJ whole genome shotgun (WGS) entry which is preliminary data.</text>
</comment>
<accession>A0A4U5WXK0</accession>
<evidence type="ECO:0000256" key="1">
    <source>
        <dbReference type="SAM" id="MobiDB-lite"/>
    </source>
</evidence>
<name>A0A4U5WXK0_STRGB</name>
<dbReference type="EMBL" id="SZPR01000018">
    <property type="protein sequence ID" value="TKT07307.1"/>
    <property type="molecule type" value="Genomic_DNA"/>
</dbReference>
<organism evidence="2 3">
    <name type="scientific">Streptomyces galbus</name>
    <dbReference type="NCBI Taxonomy" id="33898"/>
    <lineage>
        <taxon>Bacteria</taxon>
        <taxon>Bacillati</taxon>
        <taxon>Actinomycetota</taxon>
        <taxon>Actinomycetes</taxon>
        <taxon>Kitasatosporales</taxon>
        <taxon>Streptomycetaceae</taxon>
        <taxon>Streptomyces</taxon>
    </lineage>
</organism>
<gene>
    <name evidence="2" type="ORF">E4U92_21445</name>
</gene>
<reference evidence="2 3" key="1">
    <citation type="submission" date="2019-04" db="EMBL/GenBank/DDBJ databases">
        <title>Streptomyces lasaliensis sp.nov., an Actinomycete isolated from soil which produces the polyether antibiotic lasalocid.</title>
        <authorList>
            <person name="Erwin G."/>
            <person name="Haber C."/>
        </authorList>
    </citation>
    <scope>NUCLEOTIDE SEQUENCE [LARGE SCALE GENOMIC DNA]</scope>
    <source>
        <strain evidence="2 3">DSM 40089</strain>
    </source>
</reference>
<protein>
    <submittedName>
        <fullName evidence="2">Uncharacterized protein</fullName>
    </submittedName>
</protein>
<dbReference type="RefSeq" id="WP_137302069.1">
    <property type="nucleotide sequence ID" value="NZ_BMVD01000005.1"/>
</dbReference>
<proteinExistence type="predicted"/>
<feature type="compositionally biased region" description="Basic and acidic residues" evidence="1">
    <location>
        <begin position="111"/>
        <end position="123"/>
    </location>
</feature>
<feature type="region of interest" description="Disordered" evidence="1">
    <location>
        <begin position="90"/>
        <end position="123"/>
    </location>
</feature>
<evidence type="ECO:0000313" key="3">
    <source>
        <dbReference type="Proteomes" id="UP000308632"/>
    </source>
</evidence>
<evidence type="ECO:0000313" key="2">
    <source>
        <dbReference type="EMBL" id="TKT07307.1"/>
    </source>
</evidence>
<dbReference type="AlphaFoldDB" id="A0A4U5WXK0"/>
<sequence length="176" mass="19084">MAVSAAAVWFLSRDRYEDGYRVGSALDGDIQAGLEVTSPHLKVGNEYWVPLPTADNVSDQPLALLRGEITQVPKGLEIIGYKAISHEDTDGHPLSASPIEGSPGLPNLTKLPDHSSRPSRVPAHEPGDIFWAARVRVTGKITGDLTGCRYYYRQGSTQFLQELSCVSKLRLGPASD</sequence>
<dbReference type="Proteomes" id="UP000308632">
    <property type="component" value="Unassembled WGS sequence"/>
</dbReference>